<keyword evidence="2" id="KW-0378">Hydrolase</keyword>
<proteinExistence type="predicted"/>
<organism evidence="2 3">
    <name type="scientific">Litorilinea aerophila</name>
    <dbReference type="NCBI Taxonomy" id="1204385"/>
    <lineage>
        <taxon>Bacteria</taxon>
        <taxon>Bacillati</taxon>
        <taxon>Chloroflexota</taxon>
        <taxon>Caldilineae</taxon>
        <taxon>Caldilineales</taxon>
        <taxon>Caldilineaceae</taxon>
        <taxon>Litorilinea</taxon>
    </lineage>
</organism>
<dbReference type="InterPro" id="IPR029058">
    <property type="entry name" value="AB_hydrolase_fold"/>
</dbReference>
<dbReference type="EMBL" id="VIGC01000022">
    <property type="protein sequence ID" value="TQE94640.1"/>
    <property type="molecule type" value="Genomic_DNA"/>
</dbReference>
<dbReference type="InterPro" id="IPR029059">
    <property type="entry name" value="AB_hydrolase_5"/>
</dbReference>
<dbReference type="SUPFAM" id="SSF53474">
    <property type="entry name" value="alpha/beta-Hydrolases"/>
    <property type="match status" value="1"/>
</dbReference>
<dbReference type="Pfam" id="PF12695">
    <property type="entry name" value="Abhydrolase_5"/>
    <property type="match status" value="1"/>
</dbReference>
<evidence type="ECO:0000259" key="1">
    <source>
        <dbReference type="Pfam" id="PF12695"/>
    </source>
</evidence>
<protein>
    <submittedName>
        <fullName evidence="2">Alpha/beta hydrolase</fullName>
    </submittedName>
</protein>
<keyword evidence="3" id="KW-1185">Reference proteome</keyword>
<dbReference type="Gene3D" id="3.40.50.1820">
    <property type="entry name" value="alpha/beta hydrolase"/>
    <property type="match status" value="1"/>
</dbReference>
<dbReference type="InParanoid" id="A0A540VCZ8"/>
<comment type="caution">
    <text evidence="2">The sequence shown here is derived from an EMBL/GenBank/DDBJ whole genome shotgun (WGS) entry which is preliminary data.</text>
</comment>
<dbReference type="AlphaFoldDB" id="A0A540VCZ8"/>
<name>A0A540VCZ8_9CHLR</name>
<dbReference type="GO" id="GO:0016787">
    <property type="term" value="F:hydrolase activity"/>
    <property type="evidence" value="ECO:0007669"/>
    <property type="project" value="UniProtKB-KW"/>
</dbReference>
<evidence type="ECO:0000313" key="3">
    <source>
        <dbReference type="Proteomes" id="UP000317371"/>
    </source>
</evidence>
<accession>A0A540VCZ8</accession>
<dbReference type="OrthoDB" id="9780932at2"/>
<reference evidence="2 3" key="1">
    <citation type="submission" date="2019-06" db="EMBL/GenBank/DDBJ databases">
        <title>Genome sequence of Litorilinea aerophila BAA-2444.</title>
        <authorList>
            <person name="Maclea K.S."/>
            <person name="Maurais E.G."/>
            <person name="Iannazzi L.C."/>
        </authorList>
    </citation>
    <scope>NUCLEOTIDE SEQUENCE [LARGE SCALE GENOMIC DNA]</scope>
    <source>
        <strain evidence="2 3">ATCC BAA-2444</strain>
    </source>
</reference>
<dbReference type="Proteomes" id="UP000317371">
    <property type="component" value="Unassembled WGS sequence"/>
</dbReference>
<gene>
    <name evidence="2" type="ORF">FKZ61_15920</name>
</gene>
<sequence>MRLAAGILLLLLVGAALTIIWVTQTPTLRPEALAALHSDEQVQVHGGPWFVFWPTHGTPDTALIFYPGGRVDFRAYAPAAHAIAAQGYPVIIVPMPLNLAVLAPNKASQVMAAYPQIHRWFLAGHSLGGTMAARFVHRHPDAVAGLVLWAAYPASEDSLAALAELSVTSIYGTRDGLVSADEIQASRALLPPDTAFIPIPGGNHTQFGWYELQAGDQPATISYGEQQEAVVRATLQALHSGM</sequence>
<feature type="domain" description="Alpha/beta hydrolase fold-5" evidence="1">
    <location>
        <begin position="62"/>
        <end position="228"/>
    </location>
</feature>
<evidence type="ECO:0000313" key="2">
    <source>
        <dbReference type="EMBL" id="TQE94640.1"/>
    </source>
</evidence>